<feature type="region of interest" description="Disordered" evidence="1">
    <location>
        <begin position="325"/>
        <end position="355"/>
    </location>
</feature>
<evidence type="ECO:0000313" key="2">
    <source>
        <dbReference type="EnsemblMetazoa" id="AQUA005313-PA"/>
    </source>
</evidence>
<reference evidence="2" key="1">
    <citation type="submission" date="2020-05" db="UniProtKB">
        <authorList>
            <consortium name="EnsemblMetazoa"/>
        </authorList>
    </citation>
    <scope>IDENTIFICATION</scope>
    <source>
        <strain evidence="2">SANGQUA</strain>
    </source>
</reference>
<accession>A0A182X677</accession>
<feature type="compositionally biased region" description="Polar residues" evidence="1">
    <location>
        <begin position="72"/>
        <end position="86"/>
    </location>
</feature>
<sequence>MDSNKNQECCYGNGGGGGGVGLTVVIGADCIAKAVSAVKYQNQFNNNNLIEQENLMPPVQGRVVGMVPDDGSPSTNGQQNGVTANESPGKEKVHLAENGSTRHLASSIFTQSSSPAASAGSDALPDRLHPTLPECFLTGSTNNITNSFNPPTNGASPVSSSTGYTTQPPAASFDVAATSNGTVVDFTNNSNAPEADHSSLVAAANNDDTVDPADEADFSDNNSLGNLSYASENGLVEEIILLPSNAYSDDDNASTSDDCIYAYRGGEPAGAAGQLLDLQGDLPPDDETDFLEMDFDPEPSSEMETFNRQQDGFLLGLDGEQYGAAAARPPEGQHGPEADGGGPRSPTNGAGQASPVQIAAATVAEQHEPKGNETGLYHQAAEVGEAGALFAGPLPAVAQPEDTQSNAQQESREQKAAVSKSPEPAMNRTEAHKTGAIPKNLPIPVDRPPTLSSNSKNLRLDLTVHSDEPDFVETHRYQDCSLYYYQPTEFSASTSKRSKGLQQQQQQQENEAEEMHCLDCAEQEFLMRTKQDHPTRQRYCNSCNATKGEGRIRSSALKATDHRSMRSYAGANRTAEAFYPRATEPRMDDEHGTVDDDELLDLRAEQIVFETLHKINTLKETPPTTAGPKAECVQSMAKGSLMPAMEKDDGAAKAQYDQIVPLVTHPMTQPKQSVTLYTVNCNEATITEAFMHLGLLPKESVLRQYATERLEADNAKMTIPQYLLHMSKRDCNYRKLIDVIKSCCDMEPLDVQYYPIDPFMDGPEIVQICSSEIAKHWNANTNLRQIIHFKHKHFHTLNVLGKIVNILRQPSRGRDTNYMISIPQYYKSGIIKIMRIAPPSW</sequence>
<organism evidence="2 3">
    <name type="scientific">Anopheles quadriannulatus</name>
    <name type="common">Mosquito</name>
    <dbReference type="NCBI Taxonomy" id="34691"/>
    <lineage>
        <taxon>Eukaryota</taxon>
        <taxon>Metazoa</taxon>
        <taxon>Ecdysozoa</taxon>
        <taxon>Arthropoda</taxon>
        <taxon>Hexapoda</taxon>
        <taxon>Insecta</taxon>
        <taxon>Pterygota</taxon>
        <taxon>Neoptera</taxon>
        <taxon>Endopterygota</taxon>
        <taxon>Diptera</taxon>
        <taxon>Nematocera</taxon>
        <taxon>Culicoidea</taxon>
        <taxon>Culicidae</taxon>
        <taxon>Anophelinae</taxon>
        <taxon>Anopheles</taxon>
    </lineage>
</organism>
<evidence type="ECO:0000313" key="3">
    <source>
        <dbReference type="Proteomes" id="UP000076407"/>
    </source>
</evidence>
<feature type="region of interest" description="Disordered" evidence="1">
    <location>
        <begin position="143"/>
        <end position="172"/>
    </location>
</feature>
<dbReference type="AlphaFoldDB" id="A0A182X677"/>
<protein>
    <submittedName>
        <fullName evidence="2">Uncharacterized protein</fullName>
    </submittedName>
</protein>
<feature type="region of interest" description="Disordered" evidence="1">
    <location>
        <begin position="398"/>
        <end position="451"/>
    </location>
</feature>
<keyword evidence="3" id="KW-1185">Reference proteome</keyword>
<dbReference type="VEuPathDB" id="VectorBase:AQUA005313"/>
<feature type="region of interest" description="Disordered" evidence="1">
    <location>
        <begin position="67"/>
        <end position="90"/>
    </location>
</feature>
<dbReference type="Proteomes" id="UP000076407">
    <property type="component" value="Unassembled WGS sequence"/>
</dbReference>
<evidence type="ECO:0000256" key="1">
    <source>
        <dbReference type="SAM" id="MobiDB-lite"/>
    </source>
</evidence>
<feature type="compositionally biased region" description="Polar residues" evidence="1">
    <location>
        <begin position="143"/>
        <end position="169"/>
    </location>
</feature>
<name>A0A182X677_ANOQN</name>
<proteinExistence type="predicted"/>
<dbReference type="STRING" id="34691.A0A182X677"/>
<dbReference type="EnsemblMetazoa" id="AQUA005313-RA">
    <property type="protein sequence ID" value="AQUA005313-PA"/>
    <property type="gene ID" value="AQUA005313"/>
</dbReference>
<feature type="compositionally biased region" description="Polar residues" evidence="1">
    <location>
        <begin position="345"/>
        <end position="355"/>
    </location>
</feature>